<dbReference type="CDD" id="cd16380">
    <property type="entry name" value="YitT_C"/>
    <property type="match status" value="1"/>
</dbReference>
<evidence type="ECO:0000256" key="5">
    <source>
        <dbReference type="ARBA" id="ARBA00023136"/>
    </source>
</evidence>
<dbReference type="eggNOG" id="COG1284">
    <property type="taxonomic scope" value="Bacteria"/>
</dbReference>
<accession>D2MNC4</accession>
<dbReference type="GO" id="GO:0005886">
    <property type="term" value="C:plasma membrane"/>
    <property type="evidence" value="ECO:0007669"/>
    <property type="project" value="UniProtKB-SubCell"/>
</dbReference>
<name>D2MNC4_9FIRM</name>
<keyword evidence="3 6" id="KW-0812">Transmembrane</keyword>
<comment type="subcellular location">
    <subcellularLocation>
        <location evidence="1">Cell membrane</location>
        <topology evidence="1">Multi-pass membrane protein</topology>
    </subcellularLocation>
</comment>
<dbReference type="RefSeq" id="WP_006626895.1">
    <property type="nucleotide sequence ID" value="NZ_ADFR01000003.1"/>
</dbReference>
<organism evidence="8 9">
    <name type="scientific">Bulleidia extructa W1219</name>
    <dbReference type="NCBI Taxonomy" id="679192"/>
    <lineage>
        <taxon>Bacteria</taxon>
        <taxon>Bacillati</taxon>
        <taxon>Bacillota</taxon>
        <taxon>Erysipelotrichia</taxon>
        <taxon>Erysipelotrichales</taxon>
        <taxon>Erysipelotrichaceae</taxon>
        <taxon>Bulleidia</taxon>
    </lineage>
</organism>
<keyword evidence="5 6" id="KW-0472">Membrane</keyword>
<dbReference type="PIRSF" id="PIRSF006483">
    <property type="entry name" value="Membrane_protein_YitT"/>
    <property type="match status" value="1"/>
</dbReference>
<dbReference type="InterPro" id="IPR015867">
    <property type="entry name" value="N-reg_PII/ATP_PRibTrfase_C"/>
</dbReference>
<evidence type="ECO:0000256" key="1">
    <source>
        <dbReference type="ARBA" id="ARBA00004651"/>
    </source>
</evidence>
<feature type="transmembrane region" description="Helical" evidence="6">
    <location>
        <begin position="121"/>
        <end position="151"/>
    </location>
</feature>
<keyword evidence="9" id="KW-1185">Reference proteome</keyword>
<dbReference type="STRING" id="679192.HMPREF9013_0148"/>
<dbReference type="InterPro" id="IPR051461">
    <property type="entry name" value="UPF0750_membrane"/>
</dbReference>
<proteinExistence type="predicted"/>
<dbReference type="Proteomes" id="UP000005017">
    <property type="component" value="Unassembled WGS sequence"/>
</dbReference>
<evidence type="ECO:0000256" key="4">
    <source>
        <dbReference type="ARBA" id="ARBA00022989"/>
    </source>
</evidence>
<dbReference type="PANTHER" id="PTHR33545">
    <property type="entry name" value="UPF0750 MEMBRANE PROTEIN YITT-RELATED"/>
    <property type="match status" value="1"/>
</dbReference>
<dbReference type="InterPro" id="IPR003740">
    <property type="entry name" value="YitT"/>
</dbReference>
<evidence type="ECO:0000259" key="7">
    <source>
        <dbReference type="Pfam" id="PF10035"/>
    </source>
</evidence>
<keyword evidence="2" id="KW-1003">Cell membrane</keyword>
<dbReference type="AlphaFoldDB" id="D2MNC4"/>
<dbReference type="InterPro" id="IPR019264">
    <property type="entry name" value="DUF2179"/>
</dbReference>
<sequence length="292" mass="32560">MSDMVFVKPKKVTIKNIILIVVGSILYAFSVNYFLLPLALYSGGVPGTAQMVRTLMFPKLTGVDLAGIINLLFNIPLLLLAYKTMKKRMVFGTILSIAVQTLIFTYFILTKEPVLDDKLASIVMAGVLGGAGCGLILSNGASAGGLDLLGLYMSSKNKIFSVGKFNTFYNMILYAIMAMLFDVATALYSIIYIVVFSLTIDRWHFQNIEIKLMIFTHHPEVKEKIMKEYRRGVTYWDGKGAYTNQQTEVLVTIVDKSEVNDVKKDIRNLDPNAFVITTNVLDISGGYQKRLM</sequence>
<evidence type="ECO:0000256" key="6">
    <source>
        <dbReference type="SAM" id="Phobius"/>
    </source>
</evidence>
<evidence type="ECO:0000256" key="2">
    <source>
        <dbReference type="ARBA" id="ARBA00022475"/>
    </source>
</evidence>
<evidence type="ECO:0000313" key="9">
    <source>
        <dbReference type="Proteomes" id="UP000005017"/>
    </source>
</evidence>
<evidence type="ECO:0000256" key="3">
    <source>
        <dbReference type="ARBA" id="ARBA00022692"/>
    </source>
</evidence>
<reference evidence="9" key="1">
    <citation type="submission" date="2009-12" db="EMBL/GenBank/DDBJ databases">
        <title>Sequence of Clostridiales genomosp. BVAB3 str. UPII9-5.</title>
        <authorList>
            <person name="Madupu R."/>
            <person name="Durkin A.S."/>
            <person name="Torralba M."/>
            <person name="Methe B."/>
            <person name="Sutton G.G."/>
            <person name="Strausberg R.L."/>
            <person name="Nelson K.E."/>
        </authorList>
    </citation>
    <scope>NUCLEOTIDE SEQUENCE [LARGE SCALE GENOMIC DNA]</scope>
    <source>
        <strain evidence="9">W1219</strain>
    </source>
</reference>
<dbReference type="EMBL" id="ADFR01000003">
    <property type="protein sequence ID" value="EFC05946.1"/>
    <property type="molecule type" value="Genomic_DNA"/>
</dbReference>
<comment type="caution">
    <text evidence="8">The sequence shown here is derived from an EMBL/GenBank/DDBJ whole genome shotgun (WGS) entry which is preliminary data.</text>
</comment>
<gene>
    <name evidence="8" type="ORF">HMPREF9013_0148</name>
</gene>
<feature type="transmembrane region" description="Helical" evidence="6">
    <location>
        <begin position="89"/>
        <end position="109"/>
    </location>
</feature>
<dbReference type="Gene3D" id="3.30.70.120">
    <property type="match status" value="1"/>
</dbReference>
<evidence type="ECO:0000313" key="8">
    <source>
        <dbReference type="EMBL" id="EFC05946.1"/>
    </source>
</evidence>
<feature type="domain" description="DUF2179" evidence="7">
    <location>
        <begin position="231"/>
        <end position="285"/>
    </location>
</feature>
<protein>
    <recommendedName>
        <fullName evidence="7">DUF2179 domain-containing protein</fullName>
    </recommendedName>
</protein>
<feature type="transmembrane region" description="Helical" evidence="6">
    <location>
        <begin position="172"/>
        <end position="198"/>
    </location>
</feature>
<keyword evidence="4 6" id="KW-1133">Transmembrane helix</keyword>
<dbReference type="Pfam" id="PF02588">
    <property type="entry name" value="YitT_membrane"/>
    <property type="match status" value="1"/>
</dbReference>
<dbReference type="PANTHER" id="PTHR33545:SF5">
    <property type="entry name" value="UPF0750 MEMBRANE PROTEIN YITT"/>
    <property type="match status" value="1"/>
</dbReference>
<dbReference type="OrthoDB" id="3180973at2"/>
<feature type="transmembrane region" description="Helical" evidence="6">
    <location>
        <begin position="60"/>
        <end position="82"/>
    </location>
</feature>
<dbReference type="Pfam" id="PF10035">
    <property type="entry name" value="DUF2179"/>
    <property type="match status" value="1"/>
</dbReference>
<feature type="transmembrane region" description="Helical" evidence="6">
    <location>
        <begin position="12"/>
        <end position="40"/>
    </location>
</feature>